<accession>A0A5B0QIJ5</accession>
<organism evidence="1 2">
    <name type="scientific">Puccinia graminis f. sp. tritici</name>
    <dbReference type="NCBI Taxonomy" id="56615"/>
    <lineage>
        <taxon>Eukaryota</taxon>
        <taxon>Fungi</taxon>
        <taxon>Dikarya</taxon>
        <taxon>Basidiomycota</taxon>
        <taxon>Pucciniomycotina</taxon>
        <taxon>Pucciniomycetes</taxon>
        <taxon>Pucciniales</taxon>
        <taxon>Pucciniaceae</taxon>
        <taxon>Puccinia</taxon>
    </lineage>
</organism>
<protein>
    <submittedName>
        <fullName evidence="1">Uncharacterized protein</fullName>
    </submittedName>
</protein>
<proteinExistence type="predicted"/>
<evidence type="ECO:0000313" key="2">
    <source>
        <dbReference type="Proteomes" id="UP000324748"/>
    </source>
</evidence>
<comment type="caution">
    <text evidence="1">The sequence shown here is derived from an EMBL/GenBank/DDBJ whole genome shotgun (WGS) entry which is preliminary data.</text>
</comment>
<dbReference type="Proteomes" id="UP000324748">
    <property type="component" value="Unassembled WGS sequence"/>
</dbReference>
<keyword evidence="2" id="KW-1185">Reference proteome</keyword>
<reference evidence="1 2" key="1">
    <citation type="submission" date="2019-05" db="EMBL/GenBank/DDBJ databases">
        <title>Emergence of the Ug99 lineage of the wheat stem rust pathogen through somatic hybridization.</title>
        <authorList>
            <person name="Li F."/>
            <person name="Upadhyaya N.M."/>
            <person name="Sperschneider J."/>
            <person name="Matny O."/>
            <person name="Nguyen-Phuc H."/>
            <person name="Mago R."/>
            <person name="Raley C."/>
            <person name="Miller M.E."/>
            <person name="Silverstein K.A.T."/>
            <person name="Henningsen E."/>
            <person name="Hirsch C.D."/>
            <person name="Visser B."/>
            <person name="Pretorius Z.A."/>
            <person name="Steffenson B.J."/>
            <person name="Schwessinger B."/>
            <person name="Dodds P.N."/>
            <person name="Figueroa M."/>
        </authorList>
    </citation>
    <scope>NUCLEOTIDE SEQUENCE [LARGE SCALE GENOMIC DNA]</scope>
    <source>
        <strain evidence="1">21-0</strain>
    </source>
</reference>
<dbReference type="AlphaFoldDB" id="A0A5B0QIJ5"/>
<name>A0A5B0QIJ5_PUCGR</name>
<evidence type="ECO:0000313" key="1">
    <source>
        <dbReference type="EMBL" id="KAA1112930.1"/>
    </source>
</evidence>
<gene>
    <name evidence="1" type="ORF">PGT21_015898</name>
</gene>
<sequence>MTNLITDFHIGGHLIKPSIPHASSTTPPGVVDGIWTPNRMYQMPSGLGPARSIHRMRFAFC</sequence>
<dbReference type="EMBL" id="VSWC01000015">
    <property type="protein sequence ID" value="KAA1112930.1"/>
    <property type="molecule type" value="Genomic_DNA"/>
</dbReference>